<evidence type="ECO:0000259" key="1">
    <source>
        <dbReference type="Pfam" id="PF01243"/>
    </source>
</evidence>
<dbReference type="RefSeq" id="XP_019038748.1">
    <property type="nucleotide sequence ID" value="XM_019182700.1"/>
</dbReference>
<protein>
    <recommendedName>
        <fullName evidence="1">Pyridoxamine 5'-phosphate oxidase N-terminal domain-containing protein</fullName>
    </recommendedName>
</protein>
<organism evidence="2 3">
    <name type="scientific">Wickerhamomyces anomalus (strain ATCC 58044 / CBS 1984 / NCYC 433 / NRRL Y-366-8)</name>
    <name type="common">Yeast</name>
    <name type="synonym">Hansenula anomala</name>
    <dbReference type="NCBI Taxonomy" id="683960"/>
    <lineage>
        <taxon>Eukaryota</taxon>
        <taxon>Fungi</taxon>
        <taxon>Dikarya</taxon>
        <taxon>Ascomycota</taxon>
        <taxon>Saccharomycotina</taxon>
        <taxon>Saccharomycetes</taxon>
        <taxon>Phaffomycetales</taxon>
        <taxon>Wickerhamomycetaceae</taxon>
        <taxon>Wickerhamomyces</taxon>
    </lineage>
</organism>
<proteinExistence type="predicted"/>
<dbReference type="GO" id="GO:0005634">
    <property type="term" value="C:nucleus"/>
    <property type="evidence" value="ECO:0007669"/>
    <property type="project" value="TreeGrafter"/>
</dbReference>
<dbReference type="EMBL" id="KV454210">
    <property type="protein sequence ID" value="ODQ59541.1"/>
    <property type="molecule type" value="Genomic_DNA"/>
</dbReference>
<dbReference type="OrthoDB" id="5300823at2759"/>
<gene>
    <name evidence="2" type="ORF">WICANDRAFT_52855</name>
</gene>
<accession>A0A1E3P252</accession>
<sequence>MASIIYKHDELPKSVVTLLEKGKFVHLGTADLKGLPDVALMNYYYLPSHELYSSTPIEGNETGPVESYNSQEHTYIILATGKSSVKYKNIEQNPNVSLLFHDWTTAKNIFQNNDASNLDQSNLFKVLQSLNQTELSQVSATLSGNCKIIKNNDELNYYKSKLLKENPDAKVYIEGEDSSIILVQITSAKVCDSDNNTSVYN</sequence>
<dbReference type="GeneID" id="30199946"/>
<keyword evidence="3" id="KW-1185">Reference proteome</keyword>
<dbReference type="Proteomes" id="UP000094112">
    <property type="component" value="Unassembled WGS sequence"/>
</dbReference>
<reference evidence="2 3" key="1">
    <citation type="journal article" date="2016" name="Proc. Natl. Acad. Sci. U.S.A.">
        <title>Comparative genomics of biotechnologically important yeasts.</title>
        <authorList>
            <person name="Riley R."/>
            <person name="Haridas S."/>
            <person name="Wolfe K.H."/>
            <person name="Lopes M.R."/>
            <person name="Hittinger C.T."/>
            <person name="Goeker M."/>
            <person name="Salamov A.A."/>
            <person name="Wisecaver J.H."/>
            <person name="Long T.M."/>
            <person name="Calvey C.H."/>
            <person name="Aerts A.L."/>
            <person name="Barry K.W."/>
            <person name="Choi C."/>
            <person name="Clum A."/>
            <person name="Coughlan A.Y."/>
            <person name="Deshpande S."/>
            <person name="Douglass A.P."/>
            <person name="Hanson S.J."/>
            <person name="Klenk H.-P."/>
            <person name="LaButti K.M."/>
            <person name="Lapidus A."/>
            <person name="Lindquist E.A."/>
            <person name="Lipzen A.M."/>
            <person name="Meier-Kolthoff J.P."/>
            <person name="Ohm R.A."/>
            <person name="Otillar R.P."/>
            <person name="Pangilinan J.L."/>
            <person name="Peng Y."/>
            <person name="Rokas A."/>
            <person name="Rosa C.A."/>
            <person name="Scheuner C."/>
            <person name="Sibirny A.A."/>
            <person name="Slot J.C."/>
            <person name="Stielow J.B."/>
            <person name="Sun H."/>
            <person name="Kurtzman C.P."/>
            <person name="Blackwell M."/>
            <person name="Grigoriev I.V."/>
            <person name="Jeffries T.W."/>
        </authorList>
    </citation>
    <scope>NUCLEOTIDE SEQUENCE [LARGE SCALE GENOMIC DNA]</scope>
    <source>
        <strain evidence="3">ATCC 58044 / CBS 1984 / NCYC 433 / NRRL Y-366-8</strain>
    </source>
</reference>
<dbReference type="SUPFAM" id="SSF50475">
    <property type="entry name" value="FMN-binding split barrel"/>
    <property type="match status" value="1"/>
</dbReference>
<dbReference type="GO" id="GO:0005737">
    <property type="term" value="C:cytoplasm"/>
    <property type="evidence" value="ECO:0007669"/>
    <property type="project" value="TreeGrafter"/>
</dbReference>
<dbReference type="STRING" id="683960.A0A1E3P252"/>
<feature type="domain" description="Pyridoxamine 5'-phosphate oxidase N-terminal" evidence="1">
    <location>
        <begin position="12"/>
        <end position="165"/>
    </location>
</feature>
<dbReference type="PANTHER" id="PTHR28040:SF1">
    <property type="entry name" value="PYRIDOXAMINE 5'-PHOSPHATE OXIDASE YLR456W HOMOLOG-RELATED"/>
    <property type="match status" value="1"/>
</dbReference>
<dbReference type="InterPro" id="IPR011576">
    <property type="entry name" value="Pyridox_Oxase_N"/>
</dbReference>
<name>A0A1E3P252_WICAA</name>
<dbReference type="Gene3D" id="2.30.110.10">
    <property type="entry name" value="Electron Transport, Fmn-binding Protein, Chain A"/>
    <property type="match status" value="1"/>
</dbReference>
<dbReference type="Pfam" id="PF01243">
    <property type="entry name" value="PNPOx_N"/>
    <property type="match status" value="1"/>
</dbReference>
<evidence type="ECO:0000313" key="2">
    <source>
        <dbReference type="EMBL" id="ODQ59541.1"/>
    </source>
</evidence>
<dbReference type="InterPro" id="IPR012349">
    <property type="entry name" value="Split_barrel_FMN-bd"/>
</dbReference>
<dbReference type="PANTHER" id="PTHR28040">
    <property type="entry name" value="PYRIDOXAMINE 5'-PHOSPHATE OXIDASE YLR456W HOMOLOG-RELATED"/>
    <property type="match status" value="1"/>
</dbReference>
<evidence type="ECO:0000313" key="3">
    <source>
        <dbReference type="Proteomes" id="UP000094112"/>
    </source>
</evidence>
<dbReference type="InterPro" id="IPR052841">
    <property type="entry name" value="PMP_oxidase-like"/>
</dbReference>
<dbReference type="AlphaFoldDB" id="A0A1E3P252"/>